<protein>
    <submittedName>
        <fullName evidence="2">Uncharacterized protein</fullName>
    </submittedName>
</protein>
<comment type="caution">
    <text evidence="2">The sequence shown here is derived from an EMBL/GenBank/DDBJ whole genome shotgun (WGS) entry which is preliminary data.</text>
</comment>
<reference evidence="2 3" key="1">
    <citation type="journal article" date="2013" name="Genome Announc.">
        <title>Draft Genome Sequence of Rhodococcus rhodnii Strain LMG5362, a Symbiont of Rhodnius prolixus (Hemiptera, Reduviidae, Triatominae), the Principle Vector of Trypanosoma cruzi.</title>
        <authorList>
            <person name="Pachebat J.A."/>
            <person name="van Keulen G."/>
            <person name="Whitten M.M."/>
            <person name="Girdwood S."/>
            <person name="Del Sol R."/>
            <person name="Dyson P.J."/>
            <person name="Facey P.D."/>
        </authorList>
    </citation>
    <scope>NUCLEOTIDE SEQUENCE [LARGE SCALE GENOMIC DNA]</scope>
    <source>
        <strain evidence="2 3">LMG 5362</strain>
    </source>
</reference>
<dbReference type="AlphaFoldDB" id="R7WPN7"/>
<accession>R7WPN7</accession>
<sequence>MLAGHRSPELDTELRGTADELRHRVAALGCPLIEVDPDVHAPGTEVAVEDSGEPELVEQCGDREEVVGEPLGRDGGILPARPRFAALLEAARQTGTVLADAPQRGAFGWVVDLPGVDDAAVGTQLLEQLVPALADLAEVVAVERDVQPGLAVRESDDGVGAPPPSHRVDDLGVDAFECRRLVAEDRHRVARGVHDVAVPQAQQDRRRRNVHEGDGRGHHDRARSLAPDQRARRRTRSRAAGSADGNRTPDAGSCPVRAGSPRDTRRSAHSARR</sequence>
<evidence type="ECO:0000313" key="3">
    <source>
        <dbReference type="Proteomes" id="UP000013525"/>
    </source>
</evidence>
<dbReference type="PATRIC" id="fig|1273125.3.peg.1329"/>
<gene>
    <name evidence="2" type="ORF">Rrhod_1375</name>
</gene>
<keyword evidence="3" id="KW-1185">Reference proteome</keyword>
<organism evidence="2 3">
    <name type="scientific">Rhodococcus rhodnii LMG 5362</name>
    <dbReference type="NCBI Taxonomy" id="1273125"/>
    <lineage>
        <taxon>Bacteria</taxon>
        <taxon>Bacillati</taxon>
        <taxon>Actinomycetota</taxon>
        <taxon>Actinomycetes</taxon>
        <taxon>Mycobacteriales</taxon>
        <taxon>Nocardiaceae</taxon>
        <taxon>Rhodococcus</taxon>
    </lineage>
</organism>
<dbReference type="EMBL" id="APMY01000048">
    <property type="protein sequence ID" value="EOM77272.1"/>
    <property type="molecule type" value="Genomic_DNA"/>
</dbReference>
<name>R7WPN7_9NOCA</name>
<evidence type="ECO:0000256" key="1">
    <source>
        <dbReference type="SAM" id="MobiDB-lite"/>
    </source>
</evidence>
<dbReference type="Proteomes" id="UP000013525">
    <property type="component" value="Unassembled WGS sequence"/>
</dbReference>
<feature type="region of interest" description="Disordered" evidence="1">
    <location>
        <begin position="193"/>
        <end position="273"/>
    </location>
</feature>
<evidence type="ECO:0000313" key="2">
    <source>
        <dbReference type="EMBL" id="EOM77272.1"/>
    </source>
</evidence>
<proteinExistence type="predicted"/>